<protein>
    <recommendedName>
        <fullName evidence="11">Malate permease</fullName>
    </recommendedName>
</protein>
<organism evidence="9 10">
    <name type="scientific">Intestinimonas butyriciproducens</name>
    <dbReference type="NCBI Taxonomy" id="1297617"/>
    <lineage>
        <taxon>Bacteria</taxon>
        <taxon>Bacillati</taxon>
        <taxon>Bacillota</taxon>
        <taxon>Clostridia</taxon>
        <taxon>Eubacteriales</taxon>
        <taxon>Intestinimonas</taxon>
    </lineage>
</organism>
<feature type="transmembrane region" description="Helical" evidence="8">
    <location>
        <begin position="230"/>
        <end position="254"/>
    </location>
</feature>
<evidence type="ECO:0000256" key="8">
    <source>
        <dbReference type="SAM" id="Phobius"/>
    </source>
</evidence>
<feature type="transmembrane region" description="Helical" evidence="8">
    <location>
        <begin position="134"/>
        <end position="153"/>
    </location>
</feature>
<dbReference type="GO" id="GO:0005886">
    <property type="term" value="C:plasma membrane"/>
    <property type="evidence" value="ECO:0007669"/>
    <property type="project" value="UniProtKB-SubCell"/>
</dbReference>
<keyword evidence="6 8" id="KW-1133">Transmembrane helix</keyword>
<evidence type="ECO:0000256" key="4">
    <source>
        <dbReference type="ARBA" id="ARBA00022475"/>
    </source>
</evidence>
<dbReference type="GO" id="GO:0055085">
    <property type="term" value="P:transmembrane transport"/>
    <property type="evidence" value="ECO:0007669"/>
    <property type="project" value="InterPro"/>
</dbReference>
<name>A0A0S2W866_9FIRM</name>
<evidence type="ECO:0000256" key="2">
    <source>
        <dbReference type="ARBA" id="ARBA00010145"/>
    </source>
</evidence>
<feature type="transmembrane region" description="Helical" evidence="8">
    <location>
        <begin position="6"/>
        <end position="23"/>
    </location>
</feature>
<dbReference type="PANTHER" id="PTHR36838">
    <property type="entry name" value="AUXIN EFFLUX CARRIER FAMILY PROTEIN"/>
    <property type="match status" value="1"/>
</dbReference>
<keyword evidence="4" id="KW-1003">Cell membrane</keyword>
<reference evidence="9 10" key="1">
    <citation type="journal article" date="2015" name="Nat. Commun.">
        <title>Production of butyrate from lysine and the Amadori product fructoselysine by a human gut commensal.</title>
        <authorList>
            <person name="Bui T.P."/>
            <person name="Ritari J."/>
            <person name="Boeren S."/>
            <person name="de Waard P."/>
            <person name="Plugge C.M."/>
            <person name="de Vos W.M."/>
        </authorList>
    </citation>
    <scope>NUCLEOTIDE SEQUENCE [LARGE SCALE GENOMIC DNA]</scope>
    <source>
        <strain evidence="9 10">AF211</strain>
    </source>
</reference>
<dbReference type="InterPro" id="IPR038770">
    <property type="entry name" value="Na+/solute_symporter_sf"/>
</dbReference>
<evidence type="ECO:0000256" key="3">
    <source>
        <dbReference type="ARBA" id="ARBA00022448"/>
    </source>
</evidence>
<evidence type="ECO:0000256" key="7">
    <source>
        <dbReference type="ARBA" id="ARBA00023136"/>
    </source>
</evidence>
<dbReference type="Gene3D" id="1.20.1530.20">
    <property type="match status" value="1"/>
</dbReference>
<feature type="transmembrane region" description="Helical" evidence="8">
    <location>
        <begin position="100"/>
        <end position="122"/>
    </location>
</feature>
<dbReference type="RefSeq" id="WP_058118542.1">
    <property type="nucleotide sequence ID" value="NZ_CP011307.1"/>
</dbReference>
<dbReference type="InterPro" id="IPR004776">
    <property type="entry name" value="Mem_transp_PIN-like"/>
</dbReference>
<evidence type="ECO:0008006" key="11">
    <source>
        <dbReference type="Google" id="ProtNLM"/>
    </source>
</evidence>
<evidence type="ECO:0000256" key="5">
    <source>
        <dbReference type="ARBA" id="ARBA00022692"/>
    </source>
</evidence>
<keyword evidence="7 8" id="KW-0472">Membrane</keyword>
<dbReference type="PANTHER" id="PTHR36838:SF1">
    <property type="entry name" value="SLR1864 PROTEIN"/>
    <property type="match status" value="1"/>
</dbReference>
<proteinExistence type="inferred from homology"/>
<keyword evidence="10" id="KW-1185">Reference proteome</keyword>
<dbReference type="AlphaFoldDB" id="A0A0S2W866"/>
<keyword evidence="5 8" id="KW-0812">Transmembrane</keyword>
<dbReference type="Proteomes" id="UP000064844">
    <property type="component" value="Chromosome"/>
</dbReference>
<feature type="transmembrane region" description="Helical" evidence="8">
    <location>
        <begin position="165"/>
        <end position="185"/>
    </location>
</feature>
<dbReference type="EMBL" id="CP011307">
    <property type="protein sequence ID" value="ALP95518.1"/>
    <property type="molecule type" value="Genomic_DNA"/>
</dbReference>
<dbReference type="STRING" id="1297617.IB211_03127c"/>
<comment type="similarity">
    <text evidence="2">Belongs to the auxin efflux carrier (TC 2.A.69) family.</text>
</comment>
<dbReference type="Pfam" id="PF03547">
    <property type="entry name" value="Mem_trans"/>
    <property type="match status" value="2"/>
</dbReference>
<feature type="transmembrane region" description="Helical" evidence="8">
    <location>
        <begin position="260"/>
        <end position="278"/>
    </location>
</feature>
<dbReference type="eggNOG" id="COG0679">
    <property type="taxonomic scope" value="Bacteria"/>
</dbReference>
<keyword evidence="3" id="KW-0813">Transport</keyword>
<feature type="transmembrane region" description="Helical" evidence="8">
    <location>
        <begin position="285"/>
        <end position="309"/>
    </location>
</feature>
<accession>A0A0S2W866</accession>
<gene>
    <name evidence="9" type="ORF">IB211_03127c</name>
</gene>
<sequence length="317" mass="34731">MIVHVIETVLSLVLLIGVGWWIAGRPWCGKAGTDLFSKFTAKIAIPCYMFYNMLETCGTREELLSLFTSLPVPLFTIFCSLLLALVLVRLCRVEWGRRGVFLNAVTFSNVVIIGFPVVTSLFGEESLPAAMRYYMANTLLFWTLGVYLLRRFGGAGGPQTLGTTLRGILSPSILGMLAGLLVVLLELPVPQFLFSAVTTLKGTTTALAMVFVGCVIRGTDFSRMKLTRDLAVVVLVRLLLFPVFVGVLVAALPIDSLTKQVYFVFATMPAMTQMGIMARETGSDYEFAAVLITVTTILSMAAIPIYMGIVTHFHLFL</sequence>
<feature type="transmembrane region" description="Helical" evidence="8">
    <location>
        <begin position="66"/>
        <end position="88"/>
    </location>
</feature>
<evidence type="ECO:0000313" key="10">
    <source>
        <dbReference type="Proteomes" id="UP000064844"/>
    </source>
</evidence>
<evidence type="ECO:0000313" key="9">
    <source>
        <dbReference type="EMBL" id="ALP95518.1"/>
    </source>
</evidence>
<evidence type="ECO:0000256" key="6">
    <source>
        <dbReference type="ARBA" id="ARBA00022989"/>
    </source>
</evidence>
<comment type="subcellular location">
    <subcellularLocation>
        <location evidence="1">Cell membrane</location>
        <topology evidence="1">Multi-pass membrane protein</topology>
    </subcellularLocation>
</comment>
<feature type="transmembrane region" description="Helical" evidence="8">
    <location>
        <begin position="191"/>
        <end position="218"/>
    </location>
</feature>
<evidence type="ECO:0000256" key="1">
    <source>
        <dbReference type="ARBA" id="ARBA00004651"/>
    </source>
</evidence>
<reference evidence="10" key="2">
    <citation type="submission" date="2015-04" db="EMBL/GenBank/DDBJ databases">
        <title>A butyrogenic pathway from the amino acid lysine in a human gut commensal.</title>
        <authorList>
            <person name="de Vos W.M."/>
            <person name="Bui N.T.P."/>
            <person name="Plugge C.M."/>
            <person name="Ritari J."/>
        </authorList>
    </citation>
    <scope>NUCLEOTIDE SEQUENCE [LARGE SCALE GENOMIC DNA]</scope>
    <source>
        <strain evidence="10">AF211</strain>
    </source>
</reference>
<dbReference type="KEGG" id="ibu:IB211_03127c"/>